<dbReference type="EMBL" id="LJYW01000001">
    <property type="protein sequence ID" value="KPL54577.1"/>
    <property type="molecule type" value="Genomic_DNA"/>
</dbReference>
<comment type="caution">
    <text evidence="1">The sequence shown here is derived from an EMBL/GenBank/DDBJ whole genome shotgun (WGS) entry which is preliminary data.</text>
</comment>
<organism evidence="1 2">
    <name type="scientific">Prosthecodimorpha hirschii</name>
    <dbReference type="NCBI Taxonomy" id="665126"/>
    <lineage>
        <taxon>Bacteria</taxon>
        <taxon>Pseudomonadati</taxon>
        <taxon>Pseudomonadota</taxon>
        <taxon>Alphaproteobacteria</taxon>
        <taxon>Hyphomicrobiales</taxon>
        <taxon>Ancalomicrobiaceae</taxon>
        <taxon>Prosthecodimorpha</taxon>
    </lineage>
</organism>
<protein>
    <recommendedName>
        <fullName evidence="3">Formate dehydrogenase</fullName>
    </recommendedName>
</protein>
<dbReference type="PROSITE" id="PS51318">
    <property type="entry name" value="TAT"/>
    <property type="match status" value="1"/>
</dbReference>
<evidence type="ECO:0008006" key="3">
    <source>
        <dbReference type="Google" id="ProtNLM"/>
    </source>
</evidence>
<evidence type="ECO:0000313" key="2">
    <source>
        <dbReference type="Proteomes" id="UP000048984"/>
    </source>
</evidence>
<dbReference type="InterPro" id="IPR006311">
    <property type="entry name" value="TAT_signal"/>
</dbReference>
<dbReference type="NCBIfam" id="TIGR02811">
    <property type="entry name" value="formate_TAT"/>
    <property type="match status" value="1"/>
</dbReference>
<evidence type="ECO:0000313" key="1">
    <source>
        <dbReference type="EMBL" id="KPL54577.1"/>
    </source>
</evidence>
<gene>
    <name evidence="1" type="ORF">ABB55_22070</name>
</gene>
<dbReference type="Proteomes" id="UP000048984">
    <property type="component" value="Unassembled WGS sequence"/>
</dbReference>
<dbReference type="InterPro" id="IPR014177">
    <property type="entry name" value="Formate_DH_TAT-contain"/>
</dbReference>
<reference evidence="1 2" key="2">
    <citation type="submission" date="2015-10" db="EMBL/GenBank/DDBJ databases">
        <title>Draft Genome Sequence of Prosthecomicrobium hirschii ATCC 27832.</title>
        <authorList>
            <person name="Daniel J."/>
            <person name="Givan S.A."/>
            <person name="Brun Y.V."/>
            <person name="Brown P.J."/>
        </authorList>
    </citation>
    <scope>NUCLEOTIDE SEQUENCE [LARGE SCALE GENOMIC DNA]</scope>
    <source>
        <strain evidence="1 2">16</strain>
    </source>
</reference>
<name>A0A0N8GFK5_9HYPH</name>
<accession>A0A0N8GFK5</accession>
<sequence>MADENRALDRRGFLTALGVGAGAAAAGVAGAAVSAGPAAAAETADEKTKSRYRETDHVKAYYRVNRY</sequence>
<dbReference type="AlphaFoldDB" id="A0A0N8GFK5"/>
<dbReference type="RefSeq" id="WP_054360744.1">
    <property type="nucleotide sequence ID" value="NZ_JAPCYQ010000001.1"/>
</dbReference>
<reference evidence="1 2" key="1">
    <citation type="submission" date="2015-09" db="EMBL/GenBank/DDBJ databases">
        <authorList>
            <consortium name="Swine Surveillance"/>
        </authorList>
    </citation>
    <scope>NUCLEOTIDE SEQUENCE [LARGE SCALE GENOMIC DNA]</scope>
    <source>
        <strain evidence="1 2">16</strain>
    </source>
</reference>
<dbReference type="STRING" id="665126.ABB55_22070"/>
<dbReference type="PIRSF" id="PIRSF036704">
    <property type="entry name" value="UCP036704"/>
    <property type="match status" value="1"/>
</dbReference>
<proteinExistence type="predicted"/>
<keyword evidence="2" id="KW-1185">Reference proteome</keyword>